<feature type="transmembrane region" description="Helical" evidence="2">
    <location>
        <begin position="84"/>
        <end position="106"/>
    </location>
</feature>
<keyword evidence="2" id="KW-0812">Transmembrane</keyword>
<evidence type="ECO:0000256" key="2">
    <source>
        <dbReference type="SAM" id="Phobius"/>
    </source>
</evidence>
<feature type="region of interest" description="Disordered" evidence="1">
    <location>
        <begin position="1"/>
        <end position="74"/>
    </location>
</feature>
<dbReference type="Proteomes" id="UP001396898">
    <property type="component" value="Unassembled WGS sequence"/>
</dbReference>
<keyword evidence="2" id="KW-1133">Transmembrane helix</keyword>
<dbReference type="EMBL" id="JAQQWI010000005">
    <property type="protein sequence ID" value="KAK8035723.1"/>
    <property type="molecule type" value="Genomic_DNA"/>
</dbReference>
<feature type="transmembrane region" description="Helical" evidence="2">
    <location>
        <begin position="645"/>
        <end position="669"/>
    </location>
</feature>
<comment type="caution">
    <text evidence="3">The sequence shown here is derived from an EMBL/GenBank/DDBJ whole genome shotgun (WGS) entry which is preliminary data.</text>
</comment>
<evidence type="ECO:0000313" key="3">
    <source>
        <dbReference type="EMBL" id="KAK8035723.1"/>
    </source>
</evidence>
<evidence type="ECO:0000256" key="1">
    <source>
        <dbReference type="SAM" id="MobiDB-lite"/>
    </source>
</evidence>
<feature type="transmembrane region" description="Helical" evidence="2">
    <location>
        <begin position="201"/>
        <end position="225"/>
    </location>
</feature>
<organism evidence="3 4">
    <name type="scientific">Apiospora marii</name>
    <dbReference type="NCBI Taxonomy" id="335849"/>
    <lineage>
        <taxon>Eukaryota</taxon>
        <taxon>Fungi</taxon>
        <taxon>Dikarya</taxon>
        <taxon>Ascomycota</taxon>
        <taxon>Pezizomycotina</taxon>
        <taxon>Sordariomycetes</taxon>
        <taxon>Xylariomycetidae</taxon>
        <taxon>Amphisphaeriales</taxon>
        <taxon>Apiosporaceae</taxon>
        <taxon>Apiospora</taxon>
    </lineage>
</organism>
<feature type="compositionally biased region" description="Low complexity" evidence="1">
    <location>
        <begin position="17"/>
        <end position="31"/>
    </location>
</feature>
<keyword evidence="2" id="KW-0472">Membrane</keyword>
<evidence type="ECO:0000313" key="4">
    <source>
        <dbReference type="Proteomes" id="UP001396898"/>
    </source>
</evidence>
<feature type="transmembrane region" description="Helical" evidence="2">
    <location>
        <begin position="140"/>
        <end position="162"/>
    </location>
</feature>
<proteinExistence type="predicted"/>
<gene>
    <name evidence="3" type="ORF">PG991_001796</name>
</gene>
<keyword evidence="4" id="KW-1185">Reference proteome</keyword>
<name>A0ABR1SN09_9PEZI</name>
<accession>A0ABR1SN09</accession>
<feature type="compositionally biased region" description="Polar residues" evidence="1">
    <location>
        <begin position="7"/>
        <end position="16"/>
    </location>
</feature>
<sequence>MAHRRLSQNSIELSEVSTSHSSMTYHSSTIHQSQDLLIQPSEHEHSPDVSVNEDDDTPDRHDSPSTTPANRQGRRFWRRIGNKGLVMIPLSSLLLLAAIAFLQFLWFQARKAQDGKEPHKLWQTIVFRDWLTRTVTITAVLMRSVVTAQAAIVAPMVAAIIVESSVHIAQLPILSIARAVYLSPTSLAMPVYTNARTTSKYLYSLLVITICLLTLGGQFISTLLLSDFQDTSIASPPIFTMHTMGSSWDAMPMGKGYQQFWTQAPPAFWRFAEHHVPNFKTIPNMVDTGITLRAVIPWLDEKSRLDLRFYAGKALTWDARVVCFSPSLRNASFASDGKDLNVQGALAYNATYPPLKETGYGWDPTNCTTSWSSTISVCRVDHKFTTDPSLAAPPFEIGDYNTYLNDSDNFLVLRLSVGSDALRFNDVPKFKVTFADDQTFTGWSIRRDGPWTVAFNSSGDQMFALSYCCTTPAMYYLDVIMNGTSGGSEPTIKLLPSTVSLAGDDNGVADRAQLVTLRRQLGATLDNLTPQDRGILSLKTPNTSHNRPKGILEVISEFLSSSSSYHAAYNFGRNFDPDTYSSVHKLHKALFVDIMNDTGNPALALQAFSTTLNQMKYYESSYRWTDNNSITYITSESMSIPVGRAGFMSVIAIVAVHLGILAVTSVLFIQRTKATLIGDPWQSIAQVVSDDTLPILSRTDGMEDKKDKYMPNVTGNIQQRQNGRTEFGVKQE</sequence>
<protein>
    <submittedName>
        <fullName evidence="3">Uncharacterized protein</fullName>
    </submittedName>
</protein>
<reference evidence="3 4" key="1">
    <citation type="submission" date="2023-01" db="EMBL/GenBank/DDBJ databases">
        <title>Analysis of 21 Apiospora genomes using comparative genomics revels a genus with tremendous synthesis potential of carbohydrate active enzymes and secondary metabolites.</title>
        <authorList>
            <person name="Sorensen T."/>
        </authorList>
    </citation>
    <scope>NUCLEOTIDE SEQUENCE [LARGE SCALE GENOMIC DNA]</scope>
    <source>
        <strain evidence="3 4">CBS 20057</strain>
    </source>
</reference>